<feature type="region of interest" description="Disordered" evidence="5">
    <location>
        <begin position="1"/>
        <end position="27"/>
    </location>
</feature>
<evidence type="ECO:0000256" key="2">
    <source>
        <dbReference type="ARBA" id="ARBA00022525"/>
    </source>
</evidence>
<feature type="domain" description="WxxW" evidence="6">
    <location>
        <begin position="36"/>
        <end position="123"/>
    </location>
</feature>
<dbReference type="AlphaFoldDB" id="A0A7K4LY34"/>
<dbReference type="InterPro" id="IPR039675">
    <property type="entry name" value="CILP1/CILP2"/>
</dbReference>
<keyword evidence="4" id="KW-0325">Glycoprotein</keyword>
<feature type="region of interest" description="Disordered" evidence="5">
    <location>
        <begin position="173"/>
        <end position="195"/>
    </location>
</feature>
<evidence type="ECO:0000256" key="3">
    <source>
        <dbReference type="ARBA" id="ARBA00022729"/>
    </source>
</evidence>
<keyword evidence="2" id="KW-0964">Secreted</keyword>
<reference evidence="7 8" key="1">
    <citation type="submission" date="2019-09" db="EMBL/GenBank/DDBJ databases">
        <title>Bird 10,000 Genomes (B10K) Project - Family phase.</title>
        <authorList>
            <person name="Zhang G."/>
        </authorList>
    </citation>
    <scope>NUCLEOTIDE SEQUENCE [LARGE SCALE GENOMIC DNA]</scope>
    <source>
        <strain evidence="7">B10K-MSB-37135</strain>
        <tissue evidence="7">Heart</tissue>
    </source>
</reference>
<name>A0A7K4LY34_9AVES</name>
<evidence type="ECO:0000256" key="1">
    <source>
        <dbReference type="ARBA" id="ARBA00004613"/>
    </source>
</evidence>
<organism evidence="7 8">
    <name type="scientific">Crypturellus undulatus</name>
    <dbReference type="NCBI Taxonomy" id="48396"/>
    <lineage>
        <taxon>Eukaryota</taxon>
        <taxon>Metazoa</taxon>
        <taxon>Chordata</taxon>
        <taxon>Craniata</taxon>
        <taxon>Vertebrata</taxon>
        <taxon>Euteleostomi</taxon>
        <taxon>Archelosauria</taxon>
        <taxon>Archosauria</taxon>
        <taxon>Dinosauria</taxon>
        <taxon>Saurischia</taxon>
        <taxon>Theropoda</taxon>
        <taxon>Coelurosauria</taxon>
        <taxon>Aves</taxon>
        <taxon>Palaeognathae</taxon>
        <taxon>Tinamiformes</taxon>
        <taxon>Tinamidae</taxon>
        <taxon>Crypturellus</taxon>
    </lineage>
</organism>
<comment type="caution">
    <text evidence="7">The sequence shown here is derived from an EMBL/GenBank/DDBJ whole genome shotgun (WGS) entry which is preliminary data.</text>
</comment>
<dbReference type="PANTHER" id="PTHR15031">
    <property type="entry name" value="CARTILAGE INTERMEDIATE LAYER PROTEIN CLIP"/>
    <property type="match status" value="1"/>
</dbReference>
<dbReference type="Pfam" id="PF13330">
    <property type="entry name" value="Mucin2_WxxW"/>
    <property type="match status" value="1"/>
</dbReference>
<evidence type="ECO:0000313" key="7">
    <source>
        <dbReference type="EMBL" id="NWJ09192.1"/>
    </source>
</evidence>
<evidence type="ECO:0000256" key="5">
    <source>
        <dbReference type="SAM" id="MobiDB-lite"/>
    </source>
</evidence>
<dbReference type="EMBL" id="VWPW01026769">
    <property type="protein sequence ID" value="NWJ09192.1"/>
    <property type="molecule type" value="Genomic_DNA"/>
</dbReference>
<proteinExistence type="predicted"/>
<accession>A0A7K4LY34</accession>
<keyword evidence="3" id="KW-0732">Signal</keyword>
<gene>
    <name evidence="7" type="primary">Muc5b_1</name>
    <name evidence="7" type="ORF">CRYUND_R15195</name>
</gene>
<dbReference type="Proteomes" id="UP000534426">
    <property type="component" value="Unassembled WGS sequence"/>
</dbReference>
<protein>
    <submittedName>
        <fullName evidence="7">MUC5B protein</fullName>
    </submittedName>
</protein>
<evidence type="ECO:0000313" key="8">
    <source>
        <dbReference type="Proteomes" id="UP000534426"/>
    </source>
</evidence>
<comment type="subcellular location">
    <subcellularLocation>
        <location evidence="1">Secreted</location>
    </subcellularLocation>
</comment>
<keyword evidence="8" id="KW-1185">Reference proteome</keyword>
<evidence type="ECO:0000256" key="4">
    <source>
        <dbReference type="ARBA" id="ARBA00023180"/>
    </source>
</evidence>
<dbReference type="InterPro" id="IPR025155">
    <property type="entry name" value="WxxW_domain"/>
</dbReference>
<dbReference type="GO" id="GO:0005576">
    <property type="term" value="C:extracellular region"/>
    <property type="evidence" value="ECO:0007669"/>
    <property type="project" value="UniProtKB-SubCell"/>
</dbReference>
<feature type="non-terminal residue" evidence="7">
    <location>
        <position position="195"/>
    </location>
</feature>
<sequence>TPETMTTSSKTSLETTTSTSTEETSTTIPCQPQCKWSKWYDVHSPTLHNKGDYETYHDIRASGKAICRNPEKIQCRAEKYPHKSIEEIGQVVHCNVSYGLICRNEEQKGELHICLNYQIKVLCCDDYSHCQTPAVTSTASTETSTQIFTTTEITSFSSTTTSIPITTASESTTIKPSTATGTTTSTLTSEKTTPV</sequence>
<evidence type="ECO:0000259" key="6">
    <source>
        <dbReference type="Pfam" id="PF13330"/>
    </source>
</evidence>
<feature type="non-terminal residue" evidence="7">
    <location>
        <position position="1"/>
    </location>
</feature>